<dbReference type="EMBL" id="JASAOG010000024">
    <property type="protein sequence ID" value="KAK0062637.1"/>
    <property type="molecule type" value="Genomic_DNA"/>
</dbReference>
<reference evidence="3" key="1">
    <citation type="journal article" date="2023" name="PLoS Negl. Trop. Dis.">
        <title>A genome sequence for Biomphalaria pfeifferi, the major vector snail for the human-infecting parasite Schistosoma mansoni.</title>
        <authorList>
            <person name="Bu L."/>
            <person name="Lu L."/>
            <person name="Laidemitt M.R."/>
            <person name="Zhang S.M."/>
            <person name="Mutuku M."/>
            <person name="Mkoji G."/>
            <person name="Steinauer M."/>
            <person name="Loker E.S."/>
        </authorList>
    </citation>
    <scope>NUCLEOTIDE SEQUENCE</scope>
    <source>
        <strain evidence="3">KasaAsao</strain>
    </source>
</reference>
<dbReference type="AlphaFoldDB" id="A0AAD8BXI4"/>
<protein>
    <recommendedName>
        <fullName evidence="5">Secreted protein</fullName>
    </recommendedName>
</protein>
<keyword evidence="4" id="KW-1185">Reference proteome</keyword>
<sequence length="358" mass="40183">MRYSLDAVLFLLVGLLGLAYASEFCHRGFQIAAKYHECWESATYANRFTELYEKHERYTPEFLQAYATHMCSVVKPKALDCLRKEVAECSNAQKLISMADESGGACEKNGLNPAFKHHIIDHLKTVKGDSPCFTIADDSYKCYVKAGEQIMKSGVDTVDISKFYKVADKFFDIIWDCLITIFRSNSDICEQWQLPMLLALQKTAMPSLFGMRLNNNQIAKLELEDAGNIPQQTTTTSPDEKECGQKIDKYFILLKALIQKPQPEPGDLVLQVNTGAGDNGQPIISIVNSAQDNQDVYNFVDIISDKKEKKKKEKEIKTFIQRIGNAQKKAKQEKKGQQPKQNKKGMTTPVSGPAATVS</sequence>
<gene>
    <name evidence="3" type="ORF">Bpfe_007842</name>
</gene>
<reference evidence="3" key="2">
    <citation type="submission" date="2023-04" db="EMBL/GenBank/DDBJ databases">
        <authorList>
            <person name="Bu L."/>
            <person name="Lu L."/>
            <person name="Laidemitt M.R."/>
            <person name="Zhang S.M."/>
            <person name="Mutuku M."/>
            <person name="Mkoji G."/>
            <person name="Steinauer M."/>
            <person name="Loker E.S."/>
        </authorList>
    </citation>
    <scope>NUCLEOTIDE SEQUENCE</scope>
    <source>
        <strain evidence="3">KasaAsao</strain>
        <tissue evidence="3">Whole Snail</tissue>
    </source>
</reference>
<accession>A0AAD8BXI4</accession>
<feature type="chain" id="PRO_5042051471" description="Secreted protein" evidence="2">
    <location>
        <begin position="22"/>
        <end position="358"/>
    </location>
</feature>
<feature type="region of interest" description="Disordered" evidence="1">
    <location>
        <begin position="320"/>
        <end position="358"/>
    </location>
</feature>
<evidence type="ECO:0000313" key="4">
    <source>
        <dbReference type="Proteomes" id="UP001233172"/>
    </source>
</evidence>
<proteinExistence type="predicted"/>
<keyword evidence="2" id="KW-0732">Signal</keyword>
<evidence type="ECO:0008006" key="5">
    <source>
        <dbReference type="Google" id="ProtNLM"/>
    </source>
</evidence>
<comment type="caution">
    <text evidence="3">The sequence shown here is derived from an EMBL/GenBank/DDBJ whole genome shotgun (WGS) entry which is preliminary data.</text>
</comment>
<evidence type="ECO:0000313" key="3">
    <source>
        <dbReference type="EMBL" id="KAK0062637.1"/>
    </source>
</evidence>
<dbReference type="Proteomes" id="UP001233172">
    <property type="component" value="Unassembled WGS sequence"/>
</dbReference>
<feature type="signal peptide" evidence="2">
    <location>
        <begin position="1"/>
        <end position="21"/>
    </location>
</feature>
<evidence type="ECO:0000256" key="1">
    <source>
        <dbReference type="SAM" id="MobiDB-lite"/>
    </source>
</evidence>
<organism evidence="3 4">
    <name type="scientific">Biomphalaria pfeifferi</name>
    <name type="common">Bloodfluke planorb</name>
    <name type="synonym">Freshwater snail</name>
    <dbReference type="NCBI Taxonomy" id="112525"/>
    <lineage>
        <taxon>Eukaryota</taxon>
        <taxon>Metazoa</taxon>
        <taxon>Spiralia</taxon>
        <taxon>Lophotrochozoa</taxon>
        <taxon>Mollusca</taxon>
        <taxon>Gastropoda</taxon>
        <taxon>Heterobranchia</taxon>
        <taxon>Euthyneura</taxon>
        <taxon>Panpulmonata</taxon>
        <taxon>Hygrophila</taxon>
        <taxon>Lymnaeoidea</taxon>
        <taxon>Planorbidae</taxon>
        <taxon>Biomphalaria</taxon>
    </lineage>
</organism>
<name>A0AAD8BXI4_BIOPF</name>
<evidence type="ECO:0000256" key="2">
    <source>
        <dbReference type="SAM" id="SignalP"/>
    </source>
</evidence>